<dbReference type="PIRSF" id="PIRSF018747">
    <property type="entry name" value="UCP018747"/>
    <property type="match status" value="1"/>
</dbReference>
<dbReference type="EMBL" id="JWHL01000012">
    <property type="protein sequence ID" value="MBR1369406.1"/>
    <property type="molecule type" value="Genomic_DNA"/>
</dbReference>
<dbReference type="SUPFAM" id="SSF50475">
    <property type="entry name" value="FMN-binding split barrel"/>
    <property type="match status" value="1"/>
</dbReference>
<evidence type="ECO:0000313" key="4">
    <source>
        <dbReference type="Proteomes" id="UP000730161"/>
    </source>
</evidence>
<feature type="domain" description="DUF447" evidence="2">
    <location>
        <begin position="137"/>
        <end position="188"/>
    </location>
</feature>
<dbReference type="Gene3D" id="2.30.110.10">
    <property type="entry name" value="Electron Transport, Fmn-binding Protein, Chain A"/>
    <property type="match status" value="1"/>
</dbReference>
<organism evidence="3 4">
    <name type="scientific">Methanocalculus chunghsingensis</name>
    <dbReference type="NCBI Taxonomy" id="156457"/>
    <lineage>
        <taxon>Archaea</taxon>
        <taxon>Methanobacteriati</taxon>
        <taxon>Methanobacteriota</taxon>
        <taxon>Stenosarchaea group</taxon>
        <taxon>Methanomicrobia</taxon>
        <taxon>Methanomicrobiales</taxon>
        <taxon>Methanocalculaceae</taxon>
        <taxon>Methanocalculus</taxon>
    </lineage>
</organism>
<dbReference type="AlphaFoldDB" id="A0A8J7W6T2"/>
<dbReference type="InterPro" id="IPR012349">
    <property type="entry name" value="Split_barrel_FMN-bd"/>
</dbReference>
<accession>A0A8J7W6T2</accession>
<proteinExistence type="predicted"/>
<name>A0A8J7W6T2_9EURY</name>
<dbReference type="Pfam" id="PF20766">
    <property type="entry name" value="DUF447_C"/>
    <property type="match status" value="1"/>
</dbReference>
<feature type="domain" description="DUF447" evidence="1">
    <location>
        <begin position="16"/>
        <end position="127"/>
    </location>
</feature>
<dbReference type="Gene3D" id="1.20.58.290">
    <property type="entry name" value="Hypothetical membrane protein ta0354_69_121"/>
    <property type="match status" value="1"/>
</dbReference>
<evidence type="ECO:0000259" key="2">
    <source>
        <dbReference type="Pfam" id="PF20766"/>
    </source>
</evidence>
<dbReference type="InterPro" id="IPR007386">
    <property type="entry name" value="DUF447_N"/>
</dbReference>
<dbReference type="InterPro" id="IPR016733">
    <property type="entry name" value="UCP018747"/>
</dbReference>
<evidence type="ECO:0000313" key="3">
    <source>
        <dbReference type="EMBL" id="MBR1369406.1"/>
    </source>
</evidence>
<gene>
    <name evidence="3" type="ORF">RJ53_07835</name>
</gene>
<evidence type="ECO:0008006" key="5">
    <source>
        <dbReference type="Google" id="ProtNLM"/>
    </source>
</evidence>
<reference evidence="3" key="1">
    <citation type="submission" date="2014-12" db="EMBL/GenBank/DDBJ databases">
        <authorList>
            <person name="Huang H.-H."/>
            <person name="Chen S.-C."/>
            <person name="Lai M.-C."/>
        </authorList>
    </citation>
    <scope>NUCLEOTIDE SEQUENCE</scope>
    <source>
        <strain evidence="3">K1F9705b</strain>
    </source>
</reference>
<sequence length="192" mass="21102">MAVGLKHPPLLREGINEVIGTTLFNAAPMGVISRGGRYTLALFKGSHTARNVVRDGWFVANIVHDPLLFVETTFGDLPEDAFVSEQVDGIAMHRLAAADAWAAFSARVIGESGEAYSIELTLLEEKILVDPIHRPVNRGFNAIIEATVHTTRYLRNHDPDLGWLIRHHLVLARKCGGEKEREAAGVIEGLLH</sequence>
<comment type="caution">
    <text evidence="3">The sequence shown here is derived from an EMBL/GenBank/DDBJ whole genome shotgun (WGS) entry which is preliminary data.</text>
</comment>
<protein>
    <recommendedName>
        <fullName evidence="5">DUF447 family protein</fullName>
    </recommendedName>
</protein>
<dbReference type="InterPro" id="IPR049288">
    <property type="entry name" value="DUF447_C"/>
</dbReference>
<dbReference type="Proteomes" id="UP000730161">
    <property type="component" value="Unassembled WGS sequence"/>
</dbReference>
<dbReference type="Pfam" id="PF04289">
    <property type="entry name" value="DUF447_N"/>
    <property type="match status" value="1"/>
</dbReference>
<keyword evidence="4" id="KW-1185">Reference proteome</keyword>
<evidence type="ECO:0000259" key="1">
    <source>
        <dbReference type="Pfam" id="PF04289"/>
    </source>
</evidence>